<protein>
    <submittedName>
        <fullName evidence="3">DAG-kinase catalytic domain protein</fullName>
    </submittedName>
</protein>
<dbReference type="PATRIC" id="fig|1265313.6.peg.1479"/>
<dbReference type="AlphaFoldDB" id="A0A095VRI9"/>
<gene>
    <name evidence="3" type="ORF">HRUBRA_01495</name>
</gene>
<feature type="region of interest" description="Disordered" evidence="1">
    <location>
        <begin position="1"/>
        <end position="21"/>
    </location>
</feature>
<dbReference type="HOGENOM" id="CLU_074754_0_0_6"/>
<proteinExistence type="predicted"/>
<comment type="caution">
    <text evidence="3">The sequence shown here is derived from an EMBL/GenBank/DDBJ whole genome shotgun (WGS) entry which is preliminary data.</text>
</comment>
<keyword evidence="3" id="KW-0808">Transferase</keyword>
<dbReference type="InterPro" id="IPR017438">
    <property type="entry name" value="ATP-NAD_kinase_N"/>
</dbReference>
<dbReference type="PROSITE" id="PS50146">
    <property type="entry name" value="DAGK"/>
    <property type="match status" value="1"/>
</dbReference>
<reference evidence="3 4" key="1">
    <citation type="journal article" date="2014" name="Genome Announc.">
        <title>Genome Sequence of Gammaproteobacterial Pseudohaliea rubra Type Strain DSM 19751, Isolated from Coastal Seawater of the Mediterranean Sea.</title>
        <authorList>
            <person name="Spring S."/>
            <person name="Fiebig A."/>
            <person name="Riedel T."/>
            <person name="Goker M."/>
            <person name="Klenk H.P."/>
        </authorList>
    </citation>
    <scope>NUCLEOTIDE SEQUENCE [LARGE SCALE GENOMIC DNA]</scope>
    <source>
        <strain evidence="3 4">DSM 19751</strain>
    </source>
</reference>
<accession>A0A095VRI9</accession>
<name>A0A095VRI9_9GAMM</name>
<dbReference type="InterPro" id="IPR001206">
    <property type="entry name" value="Diacylglycerol_kinase_cat_dom"/>
</dbReference>
<dbReference type="Proteomes" id="UP000029640">
    <property type="component" value="Unassembled WGS sequence"/>
</dbReference>
<evidence type="ECO:0000256" key="1">
    <source>
        <dbReference type="SAM" id="MobiDB-lite"/>
    </source>
</evidence>
<organism evidence="3 4">
    <name type="scientific">Pseudohaliea rubra DSM 19751</name>
    <dbReference type="NCBI Taxonomy" id="1265313"/>
    <lineage>
        <taxon>Bacteria</taxon>
        <taxon>Pseudomonadati</taxon>
        <taxon>Pseudomonadota</taxon>
        <taxon>Gammaproteobacteria</taxon>
        <taxon>Cellvibrionales</taxon>
        <taxon>Halieaceae</taxon>
        <taxon>Pseudohaliea</taxon>
    </lineage>
</organism>
<dbReference type="STRING" id="1265313.HRUBRA_01495"/>
<dbReference type="Gene3D" id="3.40.50.10330">
    <property type="entry name" value="Probable inorganic polyphosphate/atp-NAD kinase, domain 1"/>
    <property type="match status" value="1"/>
</dbReference>
<keyword evidence="4" id="KW-1185">Reference proteome</keyword>
<dbReference type="EMBL" id="AUVB01000042">
    <property type="protein sequence ID" value="KGE03990.1"/>
    <property type="molecule type" value="Genomic_DNA"/>
</dbReference>
<dbReference type="eggNOG" id="COG1597">
    <property type="taxonomic scope" value="Bacteria"/>
</dbReference>
<dbReference type="RefSeq" id="WP_052094385.1">
    <property type="nucleotide sequence ID" value="NZ_KN234751.1"/>
</dbReference>
<feature type="domain" description="DAGKc" evidence="2">
    <location>
        <begin position="39"/>
        <end position="145"/>
    </location>
</feature>
<evidence type="ECO:0000313" key="3">
    <source>
        <dbReference type="EMBL" id="KGE03990.1"/>
    </source>
</evidence>
<dbReference type="Pfam" id="PF00781">
    <property type="entry name" value="DAGK_cat"/>
    <property type="match status" value="1"/>
</dbReference>
<evidence type="ECO:0000313" key="4">
    <source>
        <dbReference type="Proteomes" id="UP000029640"/>
    </source>
</evidence>
<dbReference type="GO" id="GO:0016301">
    <property type="term" value="F:kinase activity"/>
    <property type="evidence" value="ECO:0007669"/>
    <property type="project" value="UniProtKB-KW"/>
</dbReference>
<dbReference type="SUPFAM" id="SSF111331">
    <property type="entry name" value="NAD kinase/diacylglycerol kinase-like"/>
    <property type="match status" value="1"/>
</dbReference>
<dbReference type="InterPro" id="IPR016064">
    <property type="entry name" value="NAD/diacylglycerol_kinase_sf"/>
</dbReference>
<keyword evidence="3" id="KW-0418">Kinase</keyword>
<evidence type="ECO:0000259" key="2">
    <source>
        <dbReference type="PROSITE" id="PS50146"/>
    </source>
</evidence>
<sequence>MRDGGAGIGIISNPASGHNRDHFPALRRELERCPGALHRVTGSPGDVPAVLEEFAGAGVELLVINGGDGTAAAVLGQLLERSPFARLPLVTLLPAGTANMNAGDVGVRGSLRRAVSRFRRWAEDPSRPAERLQRRLLRVSIDDEPAAHYGMFLGAGAVVHGTEYAHREIHARGLRDDFSLFLGTLRTAWGVVRGEEAFTRPTRLGLTLDGRAAGEADALILAVSTLERLAFGMRPFWGRGPGPLRLTLIEQHAARFLPTFLSIIAGRPSRRARADAGYHSHNAQQLELALAGDLNLDGELLTVRRCALIEASAALVFLRP</sequence>
<dbReference type="OrthoDB" id="8557048at2"/>